<dbReference type="InterPro" id="IPR017927">
    <property type="entry name" value="FAD-bd_FR_type"/>
</dbReference>
<dbReference type="Gene3D" id="3.40.50.80">
    <property type="entry name" value="Nucleotide-binding domain of ferredoxin-NADP reductase (FNR) module"/>
    <property type="match status" value="1"/>
</dbReference>
<dbReference type="AlphaFoldDB" id="A0A099F6F1"/>
<evidence type="ECO:0000256" key="8">
    <source>
        <dbReference type="ARBA" id="ARBA00023014"/>
    </source>
</evidence>
<evidence type="ECO:0000256" key="3">
    <source>
        <dbReference type="ARBA" id="ARBA00022723"/>
    </source>
</evidence>
<dbReference type="PIRSF" id="PIRSF000361">
    <property type="entry name" value="Frd-NADP+_RD"/>
    <property type="match status" value="1"/>
</dbReference>
<dbReference type="Proteomes" id="UP000182312">
    <property type="component" value="Unassembled WGS sequence"/>
</dbReference>
<feature type="binding site" evidence="10">
    <location>
        <begin position="353"/>
        <end position="354"/>
    </location>
    <ligand>
        <name>NADP(+)</name>
        <dbReference type="ChEBI" id="CHEBI:58349"/>
    </ligand>
</feature>
<feature type="binding site" evidence="10">
    <location>
        <begin position="317"/>
        <end position="318"/>
    </location>
    <ligand>
        <name>NADP(+)</name>
        <dbReference type="ChEBI" id="CHEBI:58349"/>
    </ligand>
</feature>
<keyword evidence="5 9" id="KW-0521">NADP</keyword>
<dbReference type="InterPro" id="IPR017634">
    <property type="entry name" value="Benzoyl_CoA_Oase_BoxA"/>
</dbReference>
<dbReference type="NCBIfam" id="TIGR03224">
    <property type="entry name" value="benzo_boxA"/>
    <property type="match status" value="1"/>
</dbReference>
<dbReference type="GO" id="GO:0016491">
    <property type="term" value="F:oxidoreductase activity"/>
    <property type="evidence" value="ECO:0007669"/>
    <property type="project" value="UniProtKB-KW"/>
</dbReference>
<dbReference type="Pfam" id="PF00037">
    <property type="entry name" value="Fer4"/>
    <property type="match status" value="2"/>
</dbReference>
<evidence type="ECO:0000313" key="15">
    <source>
        <dbReference type="Proteomes" id="UP000029846"/>
    </source>
</evidence>
<dbReference type="eggNOG" id="COG1145">
    <property type="taxonomic scope" value="Bacteria"/>
</dbReference>
<reference evidence="13 15" key="1">
    <citation type="submission" date="2014-09" db="EMBL/GenBank/DDBJ databases">
        <authorList>
            <person name="McGinnis J.M."/>
            <person name="Wolfgang W.J."/>
        </authorList>
    </citation>
    <scope>NUCLEOTIDE SEQUENCE [LARGE SCALE GENOMIC DNA]</scope>
    <source>
        <strain evidence="13 15">JCM 14014</strain>
    </source>
</reference>
<dbReference type="Gene3D" id="2.40.30.10">
    <property type="entry name" value="Translation factors"/>
    <property type="match status" value="1"/>
</dbReference>
<reference evidence="13 15" key="2">
    <citation type="submission" date="2014-10" db="EMBL/GenBank/DDBJ databases">
        <title>Paracoccus sanguinis sp. nov., isolated from clinical specimens of New York State patients.</title>
        <authorList>
            <person name="Mingle L.A."/>
            <person name="Cole J.A."/>
            <person name="Lapierre P."/>
            <person name="Musser K.A."/>
        </authorList>
    </citation>
    <scope>NUCLEOTIDE SEQUENCE [LARGE SCALE GENOMIC DNA]</scope>
    <source>
        <strain evidence="13 15">JCM 14014</strain>
    </source>
</reference>
<feature type="binding site" evidence="10">
    <location>
        <position position="262"/>
    </location>
    <ligand>
        <name>NADP(+)</name>
        <dbReference type="ChEBI" id="CHEBI:58349"/>
    </ligand>
</feature>
<feature type="domain" description="FAD-binding FR-type" evidence="12">
    <location>
        <begin position="128"/>
        <end position="247"/>
    </location>
</feature>
<dbReference type="InterPro" id="IPR015701">
    <property type="entry name" value="FNR"/>
</dbReference>
<protein>
    <submittedName>
        <fullName evidence="13 14">Benzoyl-CoA oxygenase</fullName>
    </submittedName>
</protein>
<reference evidence="14 16" key="3">
    <citation type="submission" date="2016-10" db="EMBL/GenBank/DDBJ databases">
        <authorList>
            <person name="de Groot N.N."/>
        </authorList>
    </citation>
    <scope>NUCLEOTIDE SEQUENCE [LARGE SCALE GENOMIC DNA]</scope>
    <source>
        <strain evidence="14 16">CGMCC 1.6117</strain>
    </source>
</reference>
<dbReference type="GO" id="GO:0046872">
    <property type="term" value="F:metal ion binding"/>
    <property type="evidence" value="ECO:0007669"/>
    <property type="project" value="UniProtKB-KW"/>
</dbReference>
<dbReference type="InterPro" id="IPR001433">
    <property type="entry name" value="OxRdtase_FAD/NAD-bd"/>
</dbReference>
<dbReference type="SUPFAM" id="SSF63380">
    <property type="entry name" value="Riboflavin synthase domain-like"/>
    <property type="match status" value="1"/>
</dbReference>
<keyword evidence="3" id="KW-0479">Metal-binding</keyword>
<dbReference type="Proteomes" id="UP000029846">
    <property type="component" value="Unassembled WGS sequence"/>
</dbReference>
<comment type="cofactor">
    <cofactor evidence="1">
        <name>FAD</name>
        <dbReference type="ChEBI" id="CHEBI:57692"/>
    </cofactor>
</comment>
<keyword evidence="4 9" id="KW-0274">FAD</keyword>
<dbReference type="InterPro" id="IPR001709">
    <property type="entry name" value="Flavoprot_Pyr_Nucl_cyt_Rdtase"/>
</dbReference>
<dbReference type="RefSeq" id="WP_036738894.1">
    <property type="nucleotide sequence ID" value="NZ_FOJO01000002.1"/>
</dbReference>
<feature type="domain" description="4Fe-4S ferredoxin-type" evidence="11">
    <location>
        <begin position="4"/>
        <end position="33"/>
    </location>
</feature>
<dbReference type="PROSITE" id="PS00198">
    <property type="entry name" value="4FE4S_FER_1"/>
    <property type="match status" value="2"/>
</dbReference>
<keyword evidence="15" id="KW-1185">Reference proteome</keyword>
<dbReference type="InterPro" id="IPR017896">
    <property type="entry name" value="4Fe4S_Fe-S-bd"/>
</dbReference>
<keyword evidence="6 9" id="KW-0560">Oxidoreductase</keyword>
<name>A0A099F6F1_9RHOB</name>
<feature type="binding site" evidence="10">
    <location>
        <position position="210"/>
    </location>
    <ligand>
        <name>NADP(+)</name>
        <dbReference type="ChEBI" id="CHEBI:58349"/>
    </ligand>
</feature>
<feature type="binding site" evidence="10">
    <location>
        <position position="190"/>
    </location>
    <ligand>
        <name>NADP(+)</name>
        <dbReference type="ChEBI" id="CHEBI:58349"/>
    </ligand>
</feature>
<dbReference type="PIRSF" id="PIRSF501177">
    <property type="entry name" value="BoxA"/>
    <property type="match status" value="1"/>
</dbReference>
<evidence type="ECO:0000259" key="12">
    <source>
        <dbReference type="PROSITE" id="PS51384"/>
    </source>
</evidence>
<evidence type="ECO:0000256" key="4">
    <source>
        <dbReference type="ARBA" id="ARBA00022827"/>
    </source>
</evidence>
<dbReference type="eggNOG" id="COG0369">
    <property type="taxonomic scope" value="Bacteria"/>
</dbReference>
<dbReference type="SUPFAM" id="SSF54862">
    <property type="entry name" value="4Fe-4S ferredoxins"/>
    <property type="match status" value="1"/>
</dbReference>
<evidence type="ECO:0000259" key="11">
    <source>
        <dbReference type="PROSITE" id="PS51379"/>
    </source>
</evidence>
<evidence type="ECO:0000256" key="2">
    <source>
        <dbReference type="ARBA" id="ARBA00022630"/>
    </source>
</evidence>
<evidence type="ECO:0000256" key="6">
    <source>
        <dbReference type="ARBA" id="ARBA00023002"/>
    </source>
</evidence>
<evidence type="ECO:0000256" key="1">
    <source>
        <dbReference type="ARBA" id="ARBA00001974"/>
    </source>
</evidence>
<dbReference type="Pfam" id="PF00175">
    <property type="entry name" value="NAD_binding_1"/>
    <property type="match status" value="1"/>
</dbReference>
<evidence type="ECO:0000256" key="9">
    <source>
        <dbReference type="PIRNR" id="PIRNR000361"/>
    </source>
</evidence>
<evidence type="ECO:0000313" key="13">
    <source>
        <dbReference type="EMBL" id="KGJ05838.1"/>
    </source>
</evidence>
<organism evidence="13 15">
    <name type="scientific">Paracoccus halophilus</name>
    <dbReference type="NCBI Taxonomy" id="376733"/>
    <lineage>
        <taxon>Bacteria</taxon>
        <taxon>Pseudomonadati</taxon>
        <taxon>Pseudomonadota</taxon>
        <taxon>Alphaproteobacteria</taxon>
        <taxon>Rhodobacterales</taxon>
        <taxon>Paracoccaceae</taxon>
        <taxon>Paracoccus</taxon>
    </lineage>
</organism>
<gene>
    <name evidence="13" type="ORF">IT41_03975</name>
    <name evidence="14" type="ORF">SAMN04487972_10234</name>
</gene>
<evidence type="ECO:0000256" key="10">
    <source>
        <dbReference type="PIRSR" id="PIRSR000361-1"/>
    </source>
</evidence>
<evidence type="ECO:0000313" key="16">
    <source>
        <dbReference type="Proteomes" id="UP000182312"/>
    </source>
</evidence>
<dbReference type="Gene3D" id="3.30.70.20">
    <property type="match status" value="1"/>
</dbReference>
<proteinExistence type="predicted"/>
<keyword evidence="7" id="KW-0408">Iron</keyword>
<evidence type="ECO:0000313" key="14">
    <source>
        <dbReference type="EMBL" id="SFA40783.1"/>
    </source>
</evidence>
<dbReference type="PROSITE" id="PS51379">
    <property type="entry name" value="4FE4S_FER_2"/>
    <property type="match status" value="2"/>
</dbReference>
<dbReference type="EMBL" id="FOJO01000002">
    <property type="protein sequence ID" value="SFA40783.1"/>
    <property type="molecule type" value="Genomic_DNA"/>
</dbReference>
<keyword evidence="8" id="KW-0411">Iron-sulfur</keyword>
<dbReference type="GO" id="GO:0051536">
    <property type="term" value="F:iron-sulfur cluster binding"/>
    <property type="evidence" value="ECO:0007669"/>
    <property type="project" value="UniProtKB-KW"/>
</dbReference>
<dbReference type="PANTHER" id="PTHR43314">
    <property type="match status" value="1"/>
</dbReference>
<dbReference type="PRINTS" id="PR00371">
    <property type="entry name" value="FPNCR"/>
</dbReference>
<dbReference type="InterPro" id="IPR039261">
    <property type="entry name" value="FNR_nucleotide-bd"/>
</dbReference>
<evidence type="ECO:0000256" key="7">
    <source>
        <dbReference type="ARBA" id="ARBA00023004"/>
    </source>
</evidence>
<sequence length="394" mass="43775">MTIRQHLIDPEICIRCNTCETRCPTGAISHDRNYVVNVDICNFCMRCVRPCPTGAIDNWFDVETPFTLDEQHGWQFLPPRPAAADVAPPDAFDDEAADLLARAAGAMGGAARAPASAAHPQVNVYTRADPAHATVTGNARITESGTDSDVHHIILDFGSEYFPYLEGQSIGVLPPGTDAEGRPHAMRLYSVASPRDGEKPNTNNMSLTVKRVMRSDGQPGLASNWLCDMAVGDRLDVIGPFGSTYLMPDDPTTDLLMICTGTGVSPFRAFSLRRRRTAPEPGRMYLFFGARTPEELPYFGPLQRLLQSQLHRELVYSRQPAAEREYVQDRLLQRHDLVADALRNPKTYIYVCGLRGLEEGVETAMAEICARHDLDWPALRLQMCDEGRLHIETY</sequence>
<feature type="binding site" evidence="10">
    <location>
        <position position="392"/>
    </location>
    <ligand>
        <name>NADP(+)</name>
        <dbReference type="ChEBI" id="CHEBI:58349"/>
    </ligand>
</feature>
<dbReference type="InterPro" id="IPR017900">
    <property type="entry name" value="4Fe4S_Fe_S_CS"/>
</dbReference>
<dbReference type="PROSITE" id="PS51384">
    <property type="entry name" value="FAD_FR"/>
    <property type="match status" value="1"/>
</dbReference>
<dbReference type="EMBL" id="JRKN01000004">
    <property type="protein sequence ID" value="KGJ05838.1"/>
    <property type="molecule type" value="Genomic_DNA"/>
</dbReference>
<dbReference type="OrthoDB" id="9816402at2"/>
<keyword evidence="2 9" id="KW-0285">Flavoprotein</keyword>
<dbReference type="InterPro" id="IPR017938">
    <property type="entry name" value="Riboflavin_synthase-like_b-brl"/>
</dbReference>
<evidence type="ECO:0000256" key="5">
    <source>
        <dbReference type="ARBA" id="ARBA00022857"/>
    </source>
</evidence>
<accession>A0A099F6F1</accession>
<dbReference type="SUPFAM" id="SSF52343">
    <property type="entry name" value="Ferredoxin reductase-like, C-terminal NADP-linked domain"/>
    <property type="match status" value="1"/>
</dbReference>
<feature type="domain" description="4Fe-4S ferredoxin-type" evidence="11">
    <location>
        <begin position="34"/>
        <end position="61"/>
    </location>
</feature>
<dbReference type="STRING" id="376733.SAMN04487972_10234"/>